<dbReference type="SUPFAM" id="SSF55486">
    <property type="entry name" value="Metalloproteases ('zincins'), catalytic domain"/>
    <property type="match status" value="1"/>
</dbReference>
<keyword evidence="11 35" id="KW-0894">Sodium channel</keyword>
<evidence type="ECO:0000256" key="17">
    <source>
        <dbReference type="ARBA" id="ARBA00022729"/>
    </source>
</evidence>
<dbReference type="SUPFAM" id="SSF63737">
    <property type="entry name" value="Leukotriene A4 hydrolase N-terminal domain"/>
    <property type="match status" value="1"/>
</dbReference>
<dbReference type="Gene3D" id="1.10.390.10">
    <property type="entry name" value="Neutral Protease Domain 2"/>
    <property type="match status" value="1"/>
</dbReference>
<dbReference type="InterPro" id="IPR050344">
    <property type="entry name" value="Peptidase_M1_aminopeptidases"/>
</dbReference>
<evidence type="ECO:0000256" key="2">
    <source>
        <dbReference type="ARBA" id="ARBA00004141"/>
    </source>
</evidence>
<dbReference type="InterPro" id="IPR034016">
    <property type="entry name" value="M1_APN-typ"/>
</dbReference>
<feature type="transmembrane region" description="Helical" evidence="36">
    <location>
        <begin position="72"/>
        <end position="93"/>
    </location>
</feature>
<dbReference type="FunFam" id="2.60.40.1910:FF:000008">
    <property type="entry name" value="Aminopeptidase"/>
    <property type="match status" value="1"/>
</dbReference>
<evidence type="ECO:0000256" key="30">
    <source>
        <dbReference type="ARBA" id="ARBA00023303"/>
    </source>
</evidence>
<feature type="domain" description="Aminopeptidase N-like N-terminal" evidence="39">
    <location>
        <begin position="1146"/>
        <end position="1332"/>
    </location>
</feature>
<keyword evidence="10 35" id="KW-0813">Transport</keyword>
<evidence type="ECO:0000256" key="28">
    <source>
        <dbReference type="ARBA" id="ARBA00023201"/>
    </source>
</evidence>
<dbReference type="InterPro" id="IPR042097">
    <property type="entry name" value="Aminopeptidase_N-like_N_sf"/>
</dbReference>
<dbReference type="Pfam" id="PF11838">
    <property type="entry name" value="ERAP1_C"/>
    <property type="match status" value="1"/>
</dbReference>
<keyword evidence="30 35" id="KW-0407">Ion channel</keyword>
<evidence type="ECO:0000256" key="13">
    <source>
        <dbReference type="ARBA" id="ARBA00022622"/>
    </source>
</evidence>
<evidence type="ECO:0000256" key="7">
    <source>
        <dbReference type="ARBA" id="ARBA00012564"/>
    </source>
</evidence>
<protein>
    <recommendedName>
        <fullName evidence="8">Aminopeptidase N</fullName>
        <ecNumber evidence="7">3.4.11.2</ecNumber>
    </recommendedName>
    <alternativeName>
        <fullName evidence="31">Microsomal aminopeptidase</fullName>
    </alternativeName>
</protein>
<evidence type="ECO:0000256" key="22">
    <source>
        <dbReference type="ARBA" id="ARBA00023049"/>
    </source>
</evidence>
<dbReference type="GO" id="GO:0005272">
    <property type="term" value="F:sodium channel activity"/>
    <property type="evidence" value="ECO:0007669"/>
    <property type="project" value="UniProtKB-KW"/>
</dbReference>
<comment type="similarity">
    <text evidence="6">Belongs to the peptidase M1 family.</text>
</comment>
<dbReference type="GO" id="GO:0016285">
    <property type="term" value="F:alanyl aminopeptidase activity"/>
    <property type="evidence" value="ECO:0007669"/>
    <property type="project" value="UniProtKB-EC"/>
</dbReference>
<keyword evidence="17" id="KW-0732">Signal</keyword>
<dbReference type="FunFam" id="2.60.40.1730:FF:000012">
    <property type="entry name" value="Aminopeptidase N"/>
    <property type="match status" value="1"/>
</dbReference>
<comment type="catalytic activity">
    <reaction evidence="1">
        <text>Release of an N-terminal amino acid, Xaa-|-Yaa- from a peptide, amide or arylamide. Xaa is preferably Ala, but may be most amino acids including Pro (slow action). When a terminal hydrophobic residue is followed by a prolyl residue, the two may be released as an intact Xaa-Pro dipeptide.</text>
        <dbReference type="EC" id="3.4.11.2"/>
    </reaction>
</comment>
<evidence type="ECO:0000256" key="25">
    <source>
        <dbReference type="ARBA" id="ARBA00023136"/>
    </source>
</evidence>
<dbReference type="Gene3D" id="2.60.40.1730">
    <property type="entry name" value="tricorn interacting facor f3 domain"/>
    <property type="match status" value="1"/>
</dbReference>
<dbReference type="Gene3D" id="2.60.470.10">
    <property type="entry name" value="Acid-sensing ion channels like domains"/>
    <property type="match status" value="1"/>
</dbReference>
<dbReference type="Gene3D" id="2.60.40.1910">
    <property type="match status" value="1"/>
</dbReference>
<organism evidence="40 41">
    <name type="scientific">Clunio marinus</name>
    <dbReference type="NCBI Taxonomy" id="568069"/>
    <lineage>
        <taxon>Eukaryota</taxon>
        <taxon>Metazoa</taxon>
        <taxon>Ecdysozoa</taxon>
        <taxon>Arthropoda</taxon>
        <taxon>Hexapoda</taxon>
        <taxon>Insecta</taxon>
        <taxon>Pterygota</taxon>
        <taxon>Neoptera</taxon>
        <taxon>Endopterygota</taxon>
        <taxon>Diptera</taxon>
        <taxon>Nematocera</taxon>
        <taxon>Chironomoidea</taxon>
        <taxon>Chironomidae</taxon>
        <taxon>Clunio</taxon>
    </lineage>
</organism>
<evidence type="ECO:0000256" key="15">
    <source>
        <dbReference type="ARBA" id="ARBA00022692"/>
    </source>
</evidence>
<dbReference type="EMBL" id="CVRI01000004">
    <property type="protein sequence ID" value="CRK87601.1"/>
    <property type="molecule type" value="Genomic_DNA"/>
</dbReference>
<keyword evidence="21 36" id="KW-1133">Transmembrane helix</keyword>
<dbReference type="PANTHER" id="PTHR11533">
    <property type="entry name" value="PROTEASE M1 ZINC METALLOPROTEASE"/>
    <property type="match status" value="1"/>
</dbReference>
<evidence type="ECO:0000256" key="31">
    <source>
        <dbReference type="ARBA" id="ARBA00042613"/>
    </source>
</evidence>
<evidence type="ECO:0000256" key="27">
    <source>
        <dbReference type="ARBA" id="ARBA00023180"/>
    </source>
</evidence>
<dbReference type="InterPro" id="IPR024571">
    <property type="entry name" value="ERAP1-like_C_dom"/>
</dbReference>
<dbReference type="Pfam" id="PF00858">
    <property type="entry name" value="ASC"/>
    <property type="match status" value="2"/>
</dbReference>
<feature type="active site" description="Proton acceptor" evidence="32">
    <location>
        <position position="1441"/>
    </location>
</feature>
<evidence type="ECO:0000256" key="4">
    <source>
        <dbReference type="ARBA" id="ARBA00004609"/>
    </source>
</evidence>
<feature type="binding site" evidence="33">
    <location>
        <position position="1440"/>
    </location>
    <ligand>
        <name>Zn(2+)</name>
        <dbReference type="ChEBI" id="CHEBI:29105"/>
        <note>catalytic</note>
    </ligand>
</feature>
<keyword evidence="18" id="KW-0378">Hydrolase</keyword>
<reference evidence="40 41" key="1">
    <citation type="submission" date="2015-04" db="EMBL/GenBank/DDBJ databases">
        <authorList>
            <person name="Syromyatnikov M.Y."/>
            <person name="Popov V.N."/>
        </authorList>
    </citation>
    <scope>NUCLEOTIDE SEQUENCE [LARGE SCALE GENOMIC DNA]</scope>
</reference>
<dbReference type="Gene3D" id="1.25.50.20">
    <property type="match status" value="1"/>
</dbReference>
<evidence type="ECO:0000259" key="38">
    <source>
        <dbReference type="Pfam" id="PF11838"/>
    </source>
</evidence>
<evidence type="ECO:0000313" key="40">
    <source>
        <dbReference type="EMBL" id="CRK87601.1"/>
    </source>
</evidence>
<evidence type="ECO:0000259" key="39">
    <source>
        <dbReference type="Pfam" id="PF17900"/>
    </source>
</evidence>
<keyword evidence="22" id="KW-0482">Metalloprotease</keyword>
<comment type="cofactor">
    <cofactor evidence="33">
        <name>Zn(2+)</name>
        <dbReference type="ChEBI" id="CHEBI:29105"/>
    </cofactor>
    <text evidence="33">Binds 1 zinc ion per subunit.</text>
</comment>
<gene>
    <name evidence="40" type="primary">putative Aminopeptidase N</name>
    <name evidence="40" type="ORF">CLUMA_CG001397</name>
</gene>
<dbReference type="OrthoDB" id="6021021at2759"/>
<dbReference type="PANTHER" id="PTHR11533:SF290">
    <property type="entry name" value="AMINOPEPTIDASE"/>
    <property type="match status" value="1"/>
</dbReference>
<dbReference type="GO" id="GO:0043171">
    <property type="term" value="P:peptide catabolic process"/>
    <property type="evidence" value="ECO:0007669"/>
    <property type="project" value="TreeGrafter"/>
</dbReference>
<evidence type="ECO:0000256" key="6">
    <source>
        <dbReference type="ARBA" id="ARBA00010136"/>
    </source>
</evidence>
<evidence type="ECO:0000256" key="34">
    <source>
        <dbReference type="PIRSR" id="PIRSR634016-4"/>
    </source>
</evidence>
<sequence>MEQKDCLKVKSKVVRRISDVSADTVSLDARRKIKYGGPLTAVWGMFVEFSGNTSIHGLQYLGERRRHWVERVFWVVALVISVIGCSIMINRVYKKWNTSPVIVSFAEKSTPVWQIPFPAVTICPETKALKKHIDFTEGFTMKLHNNTDNLTIDQLKNLEAVAQICDPHLLKDLPINSGLEANEIVPLLKSITMPLNETTLFCKWRNTVLPCTDYFTEILTEEGFCYTFNILDASELFKEDVLADDFKYQKHNISSDEWTLEDGYSTFSPTTYPRRVLGSGSRAGLNIVLKLTEPDLDYICRGPVQGFKILLHTPGEIPRVSKQYFRVPLSQEVVVSVKPNMITTSEGLADYAPERRQCFFNDERHLKFFRVYTQSNCELECLANFTLDQCKCVKFSMPRDTETRICTQSEVSCYDSAEDNLMKLEFTQSLTSGSGVNKLGQTSCNCLPSCTSIVYDAEISQADFEFEKMFNSYAEDYLDELPGAILARLTIFFKEAQFITSKRSELYGLSEFMANCGGLLGLFMGVSILSLMEIVYYITLRLSCNLNNRRQKRIRERKQKMSMLSVEPPAQRRLSVLSMASEAGSENEHRRKIKYGGPLAAAWGMFADFSNNSTIHGVQYFAEKRRHWTERAFWVIAFLVSVIGCSILIHKIYEKWQLSPVIVSFAEKSTPVWQIPFPAVTICPETKAMVQHVDFTKGYRSIHWGERDNLTEFELRGLEAVAQICDPHLFTNISIDSGLKVNEIVPLLKSITMSLNETTLFCKWRNTVLPCTDYFTEILTEEGFCYTFNVLDASELFKEDVLADDFKYQKHNISSDKWTLEDGYSTIDPSTYPRRVLGPGARAGLNIVLKLTEPDLDYICRGPVQGFKILLHTPGEIPRVSKQYFRVPLRQEVVVSVKPNMITTSEGLADYAPERRQCYFNNERNLKFFKVYTQSNCELECLANFTLGKCGCVKFSMPRDTETRICTQTEVFCYDSAEDDLMETELTQSLKSGSGVNKFGKTSCNCLPSCTSINYDAEISQADYEYVKVFNAYGGDLNEFPGAILARLTIFFKEAQFITSKRSELYGLTDFMANCGGLLEPGFFRYSSCLFDCENIKSLSGKMILRIIVMSFGFLLVASKVSLPSISQFADDIDGISYRLPNETIPLEYDLQLTTEIHSGEKRFTGTVKITLKVIEATSKITLHMRQLTVENITLTPSDSLTKVSIDWDNVTATEFLIITASETLVVNDDYNLEIDYFGFLRDDNMGFYRSSYKDSSGQTVWLAATQFEETDARHAFPCYDEPQFRTPFRIKIKHHSDYSAISNMPGDTFVEKEPPNSITTFEETPDVQTYLIAFIVAKFESVSNDDVNTIQNVFARPESIDNNEADFALEVGTKVLEKFKEHFEVDYSLPKLDQVALPDLNGGAMENWGLVTYREEYLLLNPSTATTRQRENILTVISHEYAHQWFGNHVAPKWWSYLWLNEGFATLYGNFMANLVYPEDRLMDTFVVDVVQTVLEVDASTTIRPMTFYVENPDRIKALFDRVGYEKSGSVLRMMQVAFGDDTFTKGLRYYLNVNKFKAATSDDLYTGLQRSIDEDYSLNAPNVEAIFRTWETQSGYPLVTVTRNNFESLTIKQERFFYTTKETSDNLWWIPINYVVQSNPDFTNTKPDFWIEGTESLQLANNATKSWQNDDWIILNIQQTSYYRVNYDNDLWELLIQQLNVNHTEIHVLNRAQLIDDSLNLARGGRISYEIPLRMLEYLENESDYIPWASAYRGLNFLNRLLKDSPIYDDYNNFVQRIISPLYERLSLNIDDKEHKLDRYARNVAVNLACEAGHSKCLSETNESFIDFILKAVEIHPDLKSSIYCNGLKTNVVNSFNNMKRKLTESNDQAERTLIIDALSCIQNENLLYEHILNSTKFGNNFRLHEKSRMVMSLLNNGETALLVLIKLIRNEYETLISILTTTQFSTMLSSISSRVTSQSLNNEFNSVLSYLESNNYITENSVNSYRASALANIEWQGNNFEFFKQWFQVTTTTLPSDITDETTEEGAGSIMISLVLLTLCSLIKYLL</sequence>
<accession>A0A1J1HMY9</accession>
<keyword evidence="41" id="KW-1185">Reference proteome</keyword>
<dbReference type="GO" id="GO:0005615">
    <property type="term" value="C:extracellular space"/>
    <property type="evidence" value="ECO:0007669"/>
    <property type="project" value="TreeGrafter"/>
</dbReference>
<evidence type="ECO:0000256" key="11">
    <source>
        <dbReference type="ARBA" id="ARBA00022461"/>
    </source>
</evidence>
<keyword evidence="26" id="KW-1015">Disulfide bond</keyword>
<feature type="site" description="Transition state stabilizer" evidence="34">
    <location>
        <position position="1526"/>
    </location>
</feature>
<dbReference type="CDD" id="cd09601">
    <property type="entry name" value="M1_APN-Q_like"/>
    <property type="match status" value="1"/>
</dbReference>
<keyword evidence="15 35" id="KW-0812">Transmembrane</keyword>
<dbReference type="PROSITE" id="PS01206">
    <property type="entry name" value="ASC"/>
    <property type="match status" value="2"/>
</dbReference>
<keyword evidence="29" id="KW-0449">Lipoprotein</keyword>
<evidence type="ECO:0000259" key="37">
    <source>
        <dbReference type="Pfam" id="PF01433"/>
    </source>
</evidence>
<evidence type="ECO:0000256" key="23">
    <source>
        <dbReference type="ARBA" id="ARBA00023053"/>
    </source>
</evidence>
<keyword evidence="27" id="KW-0325">Glycoprotein</keyword>
<feature type="transmembrane region" description="Helical" evidence="36">
    <location>
        <begin position="519"/>
        <end position="540"/>
    </location>
</feature>
<evidence type="ECO:0000256" key="24">
    <source>
        <dbReference type="ARBA" id="ARBA00023065"/>
    </source>
</evidence>
<comment type="subcellular location">
    <subcellularLocation>
        <location evidence="4">Cell membrane</location>
        <topology evidence="4">Lipid-anchor</topology>
        <topology evidence="4">GPI-anchor</topology>
    </subcellularLocation>
    <subcellularLocation>
        <location evidence="2">Membrane</location>
        <topology evidence="2">Multi-pass membrane protein</topology>
    </subcellularLocation>
    <subcellularLocation>
        <location evidence="3">Membrane</location>
        <topology evidence="3">Single-pass type II membrane protein</topology>
    </subcellularLocation>
</comment>
<evidence type="ECO:0000256" key="16">
    <source>
        <dbReference type="ARBA" id="ARBA00022723"/>
    </source>
</evidence>
<evidence type="ECO:0000256" key="1">
    <source>
        <dbReference type="ARBA" id="ARBA00000098"/>
    </source>
</evidence>
<keyword evidence="28 35" id="KW-0739">Sodium transport</keyword>
<dbReference type="FunFam" id="1.10.390.10:FF:000013">
    <property type="entry name" value="Aminopeptidase N"/>
    <property type="match status" value="1"/>
</dbReference>
<dbReference type="GO" id="GO:0098552">
    <property type="term" value="C:side of membrane"/>
    <property type="evidence" value="ECO:0007669"/>
    <property type="project" value="UniProtKB-KW"/>
</dbReference>
<dbReference type="GO" id="GO:0042277">
    <property type="term" value="F:peptide binding"/>
    <property type="evidence" value="ECO:0007669"/>
    <property type="project" value="TreeGrafter"/>
</dbReference>
<dbReference type="PRINTS" id="PR00756">
    <property type="entry name" value="ALADIPTASE"/>
</dbReference>
<proteinExistence type="inferred from homology"/>
<keyword evidence="19 33" id="KW-0862">Zinc</keyword>
<evidence type="ECO:0000256" key="14">
    <source>
        <dbReference type="ARBA" id="ARBA00022670"/>
    </source>
</evidence>
<dbReference type="InterPro" id="IPR045357">
    <property type="entry name" value="Aminopeptidase_N-like_N"/>
</dbReference>
<evidence type="ECO:0000256" key="10">
    <source>
        <dbReference type="ARBA" id="ARBA00022448"/>
    </source>
</evidence>
<evidence type="ECO:0000256" key="19">
    <source>
        <dbReference type="ARBA" id="ARBA00022833"/>
    </source>
</evidence>
<dbReference type="Proteomes" id="UP000183832">
    <property type="component" value="Unassembled WGS sequence"/>
</dbReference>
<keyword evidence="13" id="KW-0336">GPI-anchor</keyword>
<keyword evidence="24 35" id="KW-0406">Ion transport</keyword>
<evidence type="ECO:0000256" key="35">
    <source>
        <dbReference type="RuleBase" id="RU000679"/>
    </source>
</evidence>
<dbReference type="InterPro" id="IPR001873">
    <property type="entry name" value="ENaC"/>
</dbReference>
<dbReference type="Pfam" id="PF01433">
    <property type="entry name" value="Peptidase_M1"/>
    <property type="match status" value="1"/>
</dbReference>
<dbReference type="GO" id="GO:0005886">
    <property type="term" value="C:plasma membrane"/>
    <property type="evidence" value="ECO:0007669"/>
    <property type="project" value="UniProtKB-SubCell"/>
</dbReference>
<dbReference type="InterPro" id="IPR001930">
    <property type="entry name" value="Peptidase_M1"/>
</dbReference>
<evidence type="ECO:0000256" key="8">
    <source>
        <dbReference type="ARBA" id="ARBA00015611"/>
    </source>
</evidence>
<feature type="transmembrane region" description="Helical" evidence="36">
    <location>
        <begin position="632"/>
        <end position="653"/>
    </location>
</feature>
<dbReference type="EC" id="3.4.11.2" evidence="7"/>
<evidence type="ECO:0000256" key="33">
    <source>
        <dbReference type="PIRSR" id="PIRSR634016-3"/>
    </source>
</evidence>
<feature type="binding site" evidence="33">
    <location>
        <position position="1444"/>
    </location>
    <ligand>
        <name>Zn(2+)</name>
        <dbReference type="ChEBI" id="CHEBI:29105"/>
        <note>catalytic</note>
    </ligand>
</feature>
<feature type="domain" description="ERAP1-like C-terminal" evidence="38">
    <location>
        <begin position="1674"/>
        <end position="1971"/>
    </location>
</feature>
<feature type="domain" description="Peptidase M1 membrane alanine aminopeptidase" evidence="37">
    <location>
        <begin position="1368"/>
        <end position="1592"/>
    </location>
</feature>
<dbReference type="InterPro" id="IPR014782">
    <property type="entry name" value="Peptidase_M1_dom"/>
</dbReference>
<evidence type="ECO:0000256" key="21">
    <source>
        <dbReference type="ARBA" id="ARBA00022989"/>
    </source>
</evidence>
<keyword evidence="14" id="KW-0645">Protease</keyword>
<evidence type="ECO:0000256" key="12">
    <source>
        <dbReference type="ARBA" id="ARBA00022475"/>
    </source>
</evidence>
<evidence type="ECO:0000256" key="29">
    <source>
        <dbReference type="ARBA" id="ARBA00023288"/>
    </source>
</evidence>
<dbReference type="Gene3D" id="1.10.287.820">
    <property type="entry name" value="Acid-sensing ion channel domain"/>
    <property type="match status" value="1"/>
</dbReference>
<dbReference type="InterPro" id="IPR027268">
    <property type="entry name" value="Peptidase_M4/M1_CTD_sf"/>
</dbReference>
<dbReference type="Pfam" id="PF17900">
    <property type="entry name" value="Peptidase_M1_N"/>
    <property type="match status" value="1"/>
</dbReference>
<dbReference type="InterPro" id="IPR020903">
    <property type="entry name" value="ENaC_CS"/>
</dbReference>
<evidence type="ECO:0000256" key="36">
    <source>
        <dbReference type="SAM" id="Phobius"/>
    </source>
</evidence>
<dbReference type="GO" id="GO:0006508">
    <property type="term" value="P:proteolysis"/>
    <property type="evidence" value="ECO:0007669"/>
    <property type="project" value="UniProtKB-KW"/>
</dbReference>
<name>A0A1J1HMY9_9DIPT</name>
<evidence type="ECO:0000256" key="3">
    <source>
        <dbReference type="ARBA" id="ARBA00004606"/>
    </source>
</evidence>
<dbReference type="GO" id="GO:0008270">
    <property type="term" value="F:zinc ion binding"/>
    <property type="evidence" value="ECO:0007669"/>
    <property type="project" value="InterPro"/>
</dbReference>
<evidence type="ECO:0000256" key="26">
    <source>
        <dbReference type="ARBA" id="ARBA00023157"/>
    </source>
</evidence>
<keyword evidence="20" id="KW-0735">Signal-anchor</keyword>
<keyword evidence="9" id="KW-0031">Aminopeptidase</keyword>
<evidence type="ECO:0000256" key="5">
    <source>
        <dbReference type="ARBA" id="ARBA00007193"/>
    </source>
</evidence>
<keyword evidence="25 36" id="KW-0472">Membrane</keyword>
<keyword evidence="12" id="KW-1003">Cell membrane</keyword>
<feature type="binding site" evidence="33">
    <location>
        <position position="1463"/>
    </location>
    <ligand>
        <name>Zn(2+)</name>
        <dbReference type="ChEBI" id="CHEBI:29105"/>
        <note>catalytic</note>
    </ligand>
</feature>
<evidence type="ECO:0000256" key="18">
    <source>
        <dbReference type="ARBA" id="ARBA00022801"/>
    </source>
</evidence>
<keyword evidence="23" id="KW-0915">Sodium</keyword>
<dbReference type="Gene3D" id="1.10.287.770">
    <property type="entry name" value="YojJ-like"/>
    <property type="match status" value="1"/>
</dbReference>
<keyword evidence="16 33" id="KW-0479">Metal-binding</keyword>
<dbReference type="GO" id="GO:0070006">
    <property type="term" value="F:metalloaminopeptidase activity"/>
    <property type="evidence" value="ECO:0007669"/>
    <property type="project" value="TreeGrafter"/>
</dbReference>
<dbReference type="GO" id="GO:0005737">
    <property type="term" value="C:cytoplasm"/>
    <property type="evidence" value="ECO:0007669"/>
    <property type="project" value="TreeGrafter"/>
</dbReference>
<dbReference type="STRING" id="568069.A0A1J1HMY9"/>
<evidence type="ECO:0000256" key="20">
    <source>
        <dbReference type="ARBA" id="ARBA00022968"/>
    </source>
</evidence>
<comment type="similarity">
    <text evidence="5 35">Belongs to the amiloride-sensitive sodium channel (TC 1.A.6) family.</text>
</comment>
<evidence type="ECO:0000313" key="41">
    <source>
        <dbReference type="Proteomes" id="UP000183832"/>
    </source>
</evidence>
<evidence type="ECO:0000256" key="9">
    <source>
        <dbReference type="ARBA" id="ARBA00022438"/>
    </source>
</evidence>
<dbReference type="FunFam" id="1.25.50.20:FF:000001">
    <property type="entry name" value="Aminopeptidase"/>
    <property type="match status" value="1"/>
</dbReference>
<evidence type="ECO:0000256" key="32">
    <source>
        <dbReference type="PIRSR" id="PIRSR634016-1"/>
    </source>
</evidence>